<dbReference type="GO" id="GO:0005737">
    <property type="term" value="C:cytoplasm"/>
    <property type="evidence" value="ECO:0007669"/>
    <property type="project" value="TreeGrafter"/>
</dbReference>
<dbReference type="GO" id="GO:0042423">
    <property type="term" value="P:catecholamine biosynthetic process"/>
    <property type="evidence" value="ECO:0007669"/>
    <property type="project" value="UniProtKB-KW"/>
</dbReference>
<evidence type="ECO:0000256" key="4">
    <source>
        <dbReference type="ARBA" id="ARBA00022584"/>
    </source>
</evidence>
<dbReference type="EnsemblMetazoa" id="SSS_6926s_mrna">
    <property type="protein sequence ID" value="KAF7493606.1"/>
    <property type="gene ID" value="SSS_6926"/>
</dbReference>
<reference evidence="13" key="2">
    <citation type="submission" date="2020-01" db="EMBL/GenBank/DDBJ databases">
        <authorList>
            <person name="Korhonen P.K.K."/>
            <person name="Guangxu M.G."/>
            <person name="Wang T.W."/>
            <person name="Stroehlein A.J.S."/>
            <person name="Young N.D."/>
            <person name="Ang C.-S.A."/>
            <person name="Fernando D.W.F."/>
            <person name="Lu H.L."/>
            <person name="Taylor S.T."/>
            <person name="Ehtesham M.E.M."/>
            <person name="Najaraj S.H.N."/>
            <person name="Harsha G.H.G."/>
            <person name="Madugundu A.M."/>
            <person name="Renuse S.R."/>
            <person name="Holt D.H."/>
            <person name="Pandey A.P."/>
            <person name="Papenfuss A.P."/>
            <person name="Gasser R.B.G."/>
            <person name="Fischer K.F."/>
        </authorList>
    </citation>
    <scope>NUCLEOTIDE SEQUENCE</scope>
    <source>
        <strain evidence="13">SSS_KF_BRIS2020</strain>
    </source>
</reference>
<keyword evidence="5" id="KW-0210">Decarboxylase</keyword>
<evidence type="ECO:0000256" key="8">
    <source>
        <dbReference type="ARBA" id="ARBA00038886"/>
    </source>
</evidence>
<comment type="cofactor">
    <cofactor evidence="1 11 12">
        <name>pyridoxal 5'-phosphate</name>
        <dbReference type="ChEBI" id="CHEBI:597326"/>
    </cofactor>
</comment>
<dbReference type="PROSITE" id="PS00392">
    <property type="entry name" value="DDC_GAD_HDC_YDC"/>
    <property type="match status" value="1"/>
</dbReference>
<evidence type="ECO:0000256" key="5">
    <source>
        <dbReference type="ARBA" id="ARBA00022793"/>
    </source>
</evidence>
<dbReference type="AlphaFoldDB" id="A0A834VEA6"/>
<organism evidence="13">
    <name type="scientific">Sarcoptes scabiei</name>
    <name type="common">Itch mite</name>
    <name type="synonym">Acarus scabiei</name>
    <dbReference type="NCBI Taxonomy" id="52283"/>
    <lineage>
        <taxon>Eukaryota</taxon>
        <taxon>Metazoa</taxon>
        <taxon>Ecdysozoa</taxon>
        <taxon>Arthropoda</taxon>
        <taxon>Chelicerata</taxon>
        <taxon>Arachnida</taxon>
        <taxon>Acari</taxon>
        <taxon>Acariformes</taxon>
        <taxon>Sarcoptiformes</taxon>
        <taxon>Astigmata</taxon>
        <taxon>Psoroptidia</taxon>
        <taxon>Sarcoptoidea</taxon>
        <taxon>Sarcoptidae</taxon>
        <taxon>Sarcoptinae</taxon>
        <taxon>Sarcoptes</taxon>
    </lineage>
</organism>
<keyword evidence="4" id="KW-0127">Catecholamine biosynthesis</keyword>
<dbReference type="PRINTS" id="PR00800">
    <property type="entry name" value="YHDCRBOXLASE"/>
</dbReference>
<dbReference type="InterPro" id="IPR015421">
    <property type="entry name" value="PyrdxlP-dep_Trfase_major"/>
</dbReference>
<reference evidence="15" key="1">
    <citation type="journal article" date="2020" name="PLoS Negl. Trop. Dis.">
        <title>High-quality nuclear genome for Sarcoptes scabiei-A critical resource for a neglected parasite.</title>
        <authorList>
            <person name="Korhonen P.K."/>
            <person name="Gasser R.B."/>
            <person name="Ma G."/>
            <person name="Wang T."/>
            <person name="Stroehlein A.J."/>
            <person name="Young N.D."/>
            <person name="Ang C.S."/>
            <person name="Fernando D.D."/>
            <person name="Lu H.C."/>
            <person name="Taylor S."/>
            <person name="Reynolds S.L."/>
            <person name="Mofiz E."/>
            <person name="Najaraj S.H."/>
            <person name="Gowda H."/>
            <person name="Madugundu A."/>
            <person name="Renuse S."/>
            <person name="Holt D."/>
            <person name="Pandey A."/>
            <person name="Papenfuss A.T."/>
            <person name="Fischer K."/>
        </authorList>
    </citation>
    <scope>NUCLEOTIDE SEQUENCE [LARGE SCALE GENOMIC DNA]</scope>
</reference>
<dbReference type="SUPFAM" id="SSF53383">
    <property type="entry name" value="PLP-dependent transferases"/>
    <property type="match status" value="1"/>
</dbReference>
<comment type="subunit">
    <text evidence="3">Homodimer.</text>
</comment>
<dbReference type="Gene3D" id="3.40.640.10">
    <property type="entry name" value="Type I PLP-dependent aspartate aminotransferase-like (Major domain)"/>
    <property type="match status" value="1"/>
</dbReference>
<keyword evidence="7 12" id="KW-0456">Lyase</keyword>
<dbReference type="GO" id="GO:0004058">
    <property type="term" value="F:aromatic-L-amino-acid decarboxylase activity"/>
    <property type="evidence" value="ECO:0007669"/>
    <property type="project" value="UniProtKB-EC"/>
</dbReference>
<evidence type="ECO:0000256" key="12">
    <source>
        <dbReference type="RuleBase" id="RU000382"/>
    </source>
</evidence>
<dbReference type="GO" id="GO:0042427">
    <property type="term" value="P:serotonin biosynthetic process"/>
    <property type="evidence" value="ECO:0007669"/>
    <property type="project" value="TreeGrafter"/>
</dbReference>
<evidence type="ECO:0000313" key="13">
    <source>
        <dbReference type="EMBL" id="KAF7493606.1"/>
    </source>
</evidence>
<keyword evidence="6 11" id="KW-0663">Pyridoxal phosphate</keyword>
<dbReference type="InterPro" id="IPR015422">
    <property type="entry name" value="PyrdxlP-dep_Trfase_small"/>
</dbReference>
<dbReference type="GO" id="GO:0019752">
    <property type="term" value="P:carboxylic acid metabolic process"/>
    <property type="evidence" value="ECO:0007669"/>
    <property type="project" value="InterPro"/>
</dbReference>
<evidence type="ECO:0000256" key="2">
    <source>
        <dbReference type="ARBA" id="ARBA00009533"/>
    </source>
</evidence>
<dbReference type="GO" id="GO:0006520">
    <property type="term" value="P:amino acid metabolic process"/>
    <property type="evidence" value="ECO:0007669"/>
    <property type="project" value="InterPro"/>
</dbReference>
<dbReference type="PANTHER" id="PTHR11999">
    <property type="entry name" value="GROUP II PYRIDOXAL-5-PHOSPHATE DECARBOXYLASE"/>
    <property type="match status" value="1"/>
</dbReference>
<dbReference type="GO" id="GO:0030170">
    <property type="term" value="F:pyridoxal phosphate binding"/>
    <property type="evidence" value="ECO:0007669"/>
    <property type="project" value="InterPro"/>
</dbReference>
<reference evidence="14" key="3">
    <citation type="submission" date="2022-06" db="UniProtKB">
        <authorList>
            <consortium name="EnsemblMetazoa"/>
        </authorList>
    </citation>
    <scope>IDENTIFICATION</scope>
</reference>
<dbReference type="InterPro" id="IPR002129">
    <property type="entry name" value="PyrdxlP-dep_de-COase"/>
</dbReference>
<evidence type="ECO:0000256" key="1">
    <source>
        <dbReference type="ARBA" id="ARBA00001933"/>
    </source>
</evidence>
<feature type="modified residue" description="N6-(pyridoxal phosphate)lysine" evidence="11">
    <location>
        <position position="242"/>
    </location>
</feature>
<dbReference type="PANTHER" id="PTHR11999:SF167">
    <property type="entry name" value="AROMATIC-L-AMINO-ACID DECARBOXYLASE"/>
    <property type="match status" value="1"/>
</dbReference>
<evidence type="ECO:0000256" key="6">
    <source>
        <dbReference type="ARBA" id="ARBA00022898"/>
    </source>
</evidence>
<name>A0A834VEA6_SARSC</name>
<dbReference type="InterPro" id="IPR010977">
    <property type="entry name" value="Aromatic_deC"/>
</dbReference>
<gene>
    <name evidence="13" type="ORF">SSS_6926</name>
</gene>
<dbReference type="FunFam" id="3.40.640.10:FF:000025">
    <property type="entry name" value="Histidine decarboxylase"/>
    <property type="match status" value="1"/>
</dbReference>
<evidence type="ECO:0000256" key="10">
    <source>
        <dbReference type="ARBA" id="ARBA00041275"/>
    </source>
</evidence>
<dbReference type="InterPro" id="IPR021115">
    <property type="entry name" value="Pyridoxal-P_BS"/>
</dbReference>
<sequence>MTHWHSPRFHAYFPTANSYPAICGDMLSTALSCIGFTWNAAPACTELEMRMMDWLASALGLPEHFFFQHGPGGGVIQTTASESTLIAMLGARTKILLQQGLDNRFDADDDSNQRHQILSRLVAYTSDQSHSSVEKAAMLSATRIRLMPSSAIDLSLDAEELRKKIVQDRERGLIPLIVIATLGTTNTCAFDDLEKIGAICFEENIWLHVDAAYAGSVFVCPEQRHYLKGIEYATSFTMNPHKWLLVNFDCNAFWVKDKSLIEDAFNVNPLYLKHENQDRTLDYRHWQIPLGRRFRSLKLWFVFRNYGIDGLQKHIRKQLELAKLFGQLLKTDDRFELIDEIRMGLVCFRLKGSNDLNERLINSINHGRKIFLTPCKVKEKFIIRFAICARTTNENDIFFSWNLIKEFTDNLIESNNQ</sequence>
<dbReference type="Pfam" id="PF00282">
    <property type="entry name" value="Pyridoxal_deC"/>
    <property type="match status" value="1"/>
</dbReference>
<dbReference type="EMBL" id="WVUK01000055">
    <property type="protein sequence ID" value="KAF7493606.1"/>
    <property type="molecule type" value="Genomic_DNA"/>
</dbReference>
<dbReference type="OrthoDB" id="639767at2759"/>
<evidence type="ECO:0000256" key="3">
    <source>
        <dbReference type="ARBA" id="ARBA00011738"/>
    </source>
</evidence>
<evidence type="ECO:0000256" key="9">
    <source>
        <dbReference type="ARBA" id="ARBA00040968"/>
    </source>
</evidence>
<dbReference type="Gene3D" id="3.90.1150.10">
    <property type="entry name" value="Aspartate Aminotransferase, domain 1"/>
    <property type="match status" value="1"/>
</dbReference>
<dbReference type="EC" id="4.1.1.28" evidence="8"/>
<comment type="similarity">
    <text evidence="2 12">Belongs to the group II decarboxylase family.</text>
</comment>
<accession>A0A834VEA6</accession>
<keyword evidence="15" id="KW-1185">Reference proteome</keyword>
<dbReference type="InterPro" id="IPR015424">
    <property type="entry name" value="PyrdxlP-dep_Trfase"/>
</dbReference>
<protein>
    <recommendedName>
        <fullName evidence="9">Aromatic-L-amino-acid decarboxylase</fullName>
        <ecNumber evidence="8">4.1.1.28</ecNumber>
    </recommendedName>
    <alternativeName>
        <fullName evidence="10">DOPA decarboxylase</fullName>
    </alternativeName>
</protein>
<evidence type="ECO:0000313" key="14">
    <source>
        <dbReference type="EnsemblMetazoa" id="KAF7493606.1"/>
    </source>
</evidence>
<evidence type="ECO:0000313" key="15">
    <source>
        <dbReference type="Proteomes" id="UP000070412"/>
    </source>
</evidence>
<evidence type="ECO:0000256" key="11">
    <source>
        <dbReference type="PIRSR" id="PIRSR602129-50"/>
    </source>
</evidence>
<dbReference type="CDD" id="cd06450">
    <property type="entry name" value="DOPA_deC_like"/>
    <property type="match status" value="1"/>
</dbReference>
<proteinExistence type="inferred from homology"/>
<evidence type="ECO:0000256" key="7">
    <source>
        <dbReference type="ARBA" id="ARBA00023239"/>
    </source>
</evidence>
<dbReference type="Proteomes" id="UP000070412">
    <property type="component" value="Unassembled WGS sequence"/>
</dbReference>